<dbReference type="AlphaFoldDB" id="A0A318T3I4"/>
<dbReference type="EMBL" id="QJTF01000004">
    <property type="protein sequence ID" value="PYE89333.1"/>
    <property type="molecule type" value="Genomic_DNA"/>
</dbReference>
<dbReference type="GO" id="GO:0003700">
    <property type="term" value="F:DNA-binding transcription factor activity"/>
    <property type="evidence" value="ECO:0007669"/>
    <property type="project" value="InterPro"/>
</dbReference>
<dbReference type="Gene3D" id="3.30.420.40">
    <property type="match status" value="2"/>
</dbReference>
<dbReference type="InterPro" id="IPR000600">
    <property type="entry name" value="ROK"/>
</dbReference>
<comment type="caution">
    <text evidence="2">The sequence shown here is derived from an EMBL/GenBank/DDBJ whole genome shotgun (WGS) entry which is preliminary data.</text>
</comment>
<dbReference type="Pfam" id="PF13412">
    <property type="entry name" value="HTH_24"/>
    <property type="match status" value="1"/>
</dbReference>
<dbReference type="GO" id="GO:0016301">
    <property type="term" value="F:kinase activity"/>
    <property type="evidence" value="ECO:0007669"/>
    <property type="project" value="UniProtKB-KW"/>
</dbReference>
<dbReference type="InterPro" id="IPR043129">
    <property type="entry name" value="ATPase_NBD"/>
</dbReference>
<keyword evidence="2" id="KW-0418">Kinase</keyword>
<dbReference type="Proteomes" id="UP000247454">
    <property type="component" value="Unassembled WGS sequence"/>
</dbReference>
<dbReference type="SUPFAM" id="SSF46785">
    <property type="entry name" value="Winged helix' DNA-binding domain"/>
    <property type="match status" value="1"/>
</dbReference>
<comment type="similarity">
    <text evidence="1">Belongs to the ROK (NagC/XylR) family.</text>
</comment>
<organism evidence="2 3">
    <name type="scientific">Phyllobacterium leguminum</name>
    <dbReference type="NCBI Taxonomy" id="314237"/>
    <lineage>
        <taxon>Bacteria</taxon>
        <taxon>Pseudomonadati</taxon>
        <taxon>Pseudomonadota</taxon>
        <taxon>Alphaproteobacteria</taxon>
        <taxon>Hyphomicrobiales</taxon>
        <taxon>Phyllobacteriaceae</taxon>
        <taxon>Phyllobacterium</taxon>
    </lineage>
</organism>
<dbReference type="Gene3D" id="1.10.10.10">
    <property type="entry name" value="Winged helix-like DNA-binding domain superfamily/Winged helix DNA-binding domain"/>
    <property type="match status" value="1"/>
</dbReference>
<dbReference type="SUPFAM" id="SSF53067">
    <property type="entry name" value="Actin-like ATPase domain"/>
    <property type="match status" value="1"/>
</dbReference>
<evidence type="ECO:0000256" key="1">
    <source>
        <dbReference type="ARBA" id="ARBA00006479"/>
    </source>
</evidence>
<name>A0A318T3I4_9HYPH</name>
<protein>
    <submittedName>
        <fullName evidence="2">Putative NBD/HSP70 family sugar kinase</fullName>
    </submittedName>
</protein>
<reference evidence="2 3" key="1">
    <citation type="submission" date="2018-06" db="EMBL/GenBank/DDBJ databases">
        <title>Genomic Encyclopedia of Type Strains, Phase III (KMG-III): the genomes of soil and plant-associated and newly described type strains.</title>
        <authorList>
            <person name="Whitman W."/>
        </authorList>
    </citation>
    <scope>NUCLEOTIDE SEQUENCE [LARGE SCALE GENOMIC DNA]</scope>
    <source>
        <strain evidence="2 3">ORS 1419</strain>
    </source>
</reference>
<evidence type="ECO:0000313" key="2">
    <source>
        <dbReference type="EMBL" id="PYE89333.1"/>
    </source>
</evidence>
<accession>A0A318T3I4</accession>
<evidence type="ECO:0000313" key="3">
    <source>
        <dbReference type="Proteomes" id="UP000247454"/>
    </source>
</evidence>
<dbReference type="InterPro" id="IPR036388">
    <property type="entry name" value="WH-like_DNA-bd_sf"/>
</dbReference>
<keyword evidence="3" id="KW-1185">Reference proteome</keyword>
<dbReference type="PANTHER" id="PTHR18964:SF149">
    <property type="entry name" value="BIFUNCTIONAL UDP-N-ACETYLGLUCOSAMINE 2-EPIMERASE_N-ACETYLMANNOSAMINE KINASE"/>
    <property type="match status" value="1"/>
</dbReference>
<gene>
    <name evidence="2" type="ORF">C7477_104173</name>
</gene>
<dbReference type="RefSeq" id="WP_110749827.1">
    <property type="nucleotide sequence ID" value="NZ_QJTF01000004.1"/>
</dbReference>
<dbReference type="Pfam" id="PF00480">
    <property type="entry name" value="ROK"/>
    <property type="match status" value="1"/>
</dbReference>
<dbReference type="OrthoDB" id="49685at2"/>
<dbReference type="InterPro" id="IPR036390">
    <property type="entry name" value="WH_DNA-bd_sf"/>
</dbReference>
<proteinExistence type="inferred from homology"/>
<sequence length="421" mass="45666">MAVDRERARAHATGGFKPEYAFDHAPAISRGSNQTGVRAYNERLVLSLVRRHGALPRVEIARLTGLSAQTVSVIMRGLEEDGLLTRGERVRGRVGQPSMPMSLAAEGVFSFGLKIGRRSAELILMDFLGNIRMRLHETYRWPVPDAIRKFALDGIGHFSASLDAAQRSRIAGLGIAVPFELWNWVEEVGAPQADLDAWREADLVREFAAQLPFPVFTQNDATAACGAELIFGRGPEFADFIYFFIGSFIGGGVVLGNTLYPGRTGNAGAVGSMPIPGPSFGGKPRQLIDAASVFVLERMLQERGNDTNALWLSPENWEDFGAPVDEWIALTARNLAHAIVAAASIIDFSAAIIDGWFPVSVRHRIVEAARMEISGLDLQGITAPEIVEGKVGVHAKAVGAASLPLFNRYLFDQSVLFKEAG</sequence>
<dbReference type="PANTHER" id="PTHR18964">
    <property type="entry name" value="ROK (REPRESSOR, ORF, KINASE) FAMILY"/>
    <property type="match status" value="1"/>
</dbReference>
<keyword evidence="2" id="KW-0808">Transferase</keyword>